<dbReference type="GO" id="GO:0016787">
    <property type="term" value="F:hydrolase activity"/>
    <property type="evidence" value="ECO:0007669"/>
    <property type="project" value="UniProtKB-KW"/>
</dbReference>
<feature type="coiled-coil region" evidence="3">
    <location>
        <begin position="67"/>
        <end position="94"/>
    </location>
</feature>
<dbReference type="SUPFAM" id="SSF63817">
    <property type="entry name" value="Sortase"/>
    <property type="match status" value="1"/>
</dbReference>
<comment type="caution">
    <text evidence="4">The sequence shown here is derived from an EMBL/GenBank/DDBJ whole genome shotgun (WGS) entry which is preliminary data.</text>
</comment>
<dbReference type="NCBIfam" id="TIGR01076">
    <property type="entry name" value="sortase_fam"/>
    <property type="match status" value="1"/>
</dbReference>
<evidence type="ECO:0000256" key="1">
    <source>
        <dbReference type="ARBA" id="ARBA00022801"/>
    </source>
</evidence>
<organism evidence="4 5">
    <name type="scientific">Fusicatenibacter faecihominis</name>
    <dbReference type="NCBI Taxonomy" id="2881276"/>
    <lineage>
        <taxon>Bacteria</taxon>
        <taxon>Bacillati</taxon>
        <taxon>Bacillota</taxon>
        <taxon>Clostridia</taxon>
        <taxon>Lachnospirales</taxon>
        <taxon>Lachnospiraceae</taxon>
        <taxon>Fusicatenibacter</taxon>
    </lineage>
</organism>
<evidence type="ECO:0000256" key="3">
    <source>
        <dbReference type="SAM" id="Coils"/>
    </source>
</evidence>
<feature type="active site" description="Proton donor/acceptor" evidence="2">
    <location>
        <position position="152"/>
    </location>
</feature>
<dbReference type="InterPro" id="IPR042002">
    <property type="entry name" value="Sortase_C"/>
</dbReference>
<reference evidence="4 5" key="1">
    <citation type="submission" date="2021-10" db="EMBL/GenBank/DDBJ databases">
        <title>Anaerobic single-cell dispensing facilitates the cultivation of human gut bacteria.</title>
        <authorList>
            <person name="Afrizal A."/>
        </authorList>
    </citation>
    <scope>NUCLEOTIDE SEQUENCE [LARGE SCALE GENOMIC DNA]</scope>
    <source>
        <strain evidence="4 5">CLA-AA-H277</strain>
    </source>
</reference>
<evidence type="ECO:0000313" key="4">
    <source>
        <dbReference type="EMBL" id="MCC2189157.1"/>
    </source>
</evidence>
<protein>
    <submittedName>
        <fullName evidence="4">Class C sortase</fullName>
    </submittedName>
</protein>
<proteinExistence type="predicted"/>
<name>A0AAE3DR65_9FIRM</name>
<keyword evidence="1" id="KW-0378">Hydrolase</keyword>
<dbReference type="AlphaFoldDB" id="A0AAE3DR65"/>
<evidence type="ECO:0000313" key="5">
    <source>
        <dbReference type="Proteomes" id="UP001197875"/>
    </source>
</evidence>
<keyword evidence="3" id="KW-0175">Coiled coil</keyword>
<dbReference type="Pfam" id="PF04203">
    <property type="entry name" value="Sortase"/>
    <property type="match status" value="1"/>
</dbReference>
<keyword evidence="5" id="KW-1185">Reference proteome</keyword>
<dbReference type="Proteomes" id="UP001197875">
    <property type="component" value="Unassembled WGS sequence"/>
</dbReference>
<dbReference type="CDD" id="cd05827">
    <property type="entry name" value="Sortase_C"/>
    <property type="match status" value="1"/>
</dbReference>
<accession>A0AAE3DR65</accession>
<dbReference type="NCBIfam" id="NF033745">
    <property type="entry name" value="class_C_sortase"/>
    <property type="match status" value="1"/>
</dbReference>
<gene>
    <name evidence="4" type="ORF">LKD71_04875</name>
</gene>
<dbReference type="EMBL" id="JAJEPR010000005">
    <property type="protein sequence ID" value="MCC2189157.1"/>
    <property type="molecule type" value="Genomic_DNA"/>
</dbReference>
<dbReference type="InterPro" id="IPR005754">
    <property type="entry name" value="Sortase"/>
</dbReference>
<dbReference type="InterPro" id="IPR023365">
    <property type="entry name" value="Sortase_dom-sf"/>
</dbReference>
<feature type="active site" description="Acyl-thioester intermediate" evidence="2">
    <location>
        <position position="214"/>
    </location>
</feature>
<evidence type="ECO:0000256" key="2">
    <source>
        <dbReference type="PIRSR" id="PIRSR605754-1"/>
    </source>
</evidence>
<sequence length="238" mass="26944">MKGKKKKGNFIFNSVLALLLFAGVSLLLYPTFSNWWNASRQSQAISDYAGKVDEMDAEEYARLWREAREYNRALAEQSTRYALTEEQKERYEKLLNVSGDGIMAYIEIPKIGCRLPIYHGTKESALQIAAGHLEWSSLPVGGESAHCVISGHRGLPRAKLFTDLDKMEEGDQFFITVLNKRLTYEVDQIQVVEPEEVEDLAIEKGKDYVTLVTCTPYAINTHRLLVRGHRINGKGDSL</sequence>
<dbReference type="RefSeq" id="WP_227614580.1">
    <property type="nucleotide sequence ID" value="NZ_JAJEPR010000005.1"/>
</dbReference>
<dbReference type="Gene3D" id="2.40.260.10">
    <property type="entry name" value="Sortase"/>
    <property type="match status" value="1"/>
</dbReference>